<dbReference type="EMBL" id="BAAAGU010000009">
    <property type="protein sequence ID" value="GAA0637448.1"/>
    <property type="molecule type" value="Genomic_DNA"/>
</dbReference>
<evidence type="ECO:0000313" key="1">
    <source>
        <dbReference type="EMBL" id="GAA0637448.1"/>
    </source>
</evidence>
<dbReference type="Proteomes" id="UP001500724">
    <property type="component" value="Unassembled WGS sequence"/>
</dbReference>
<accession>A0ABP3SJX1</accession>
<reference evidence="2" key="1">
    <citation type="journal article" date="2019" name="Int. J. Syst. Evol. Microbiol.">
        <title>The Global Catalogue of Microorganisms (GCM) 10K type strain sequencing project: providing services to taxonomists for standard genome sequencing and annotation.</title>
        <authorList>
            <consortium name="The Broad Institute Genomics Platform"/>
            <consortium name="The Broad Institute Genome Sequencing Center for Infectious Disease"/>
            <person name="Wu L."/>
            <person name="Ma J."/>
        </authorList>
    </citation>
    <scope>NUCLEOTIDE SEQUENCE [LARGE SCALE GENOMIC DNA]</scope>
    <source>
        <strain evidence="2">JCM 10367</strain>
    </source>
</reference>
<organism evidence="1 2">
    <name type="scientific">Streptomyces thermocarboxydovorans</name>
    <dbReference type="NCBI Taxonomy" id="59298"/>
    <lineage>
        <taxon>Bacteria</taxon>
        <taxon>Bacillati</taxon>
        <taxon>Actinomycetota</taxon>
        <taxon>Actinomycetes</taxon>
        <taxon>Kitasatosporales</taxon>
        <taxon>Streptomycetaceae</taxon>
        <taxon>Streptomyces</taxon>
    </lineage>
</organism>
<evidence type="ECO:0000313" key="2">
    <source>
        <dbReference type="Proteomes" id="UP001500724"/>
    </source>
</evidence>
<dbReference type="RefSeq" id="WP_343998333.1">
    <property type="nucleotide sequence ID" value="NZ_BAAAGU010000009.1"/>
</dbReference>
<name>A0ABP3SJX1_9ACTN</name>
<gene>
    <name evidence="1" type="ORF">GCM10009535_12300</name>
</gene>
<protein>
    <submittedName>
        <fullName evidence="1">Uncharacterized protein</fullName>
    </submittedName>
</protein>
<comment type="caution">
    <text evidence="1">The sequence shown here is derived from an EMBL/GenBank/DDBJ whole genome shotgun (WGS) entry which is preliminary data.</text>
</comment>
<keyword evidence="2" id="KW-1185">Reference proteome</keyword>
<proteinExistence type="predicted"/>
<sequence>MNEATPPEVEMRQATLPDGTRMMIAVKPGLSQDEVDLLAAQLWQESPEQ</sequence>